<feature type="domain" description="Ketoreductase" evidence="6">
    <location>
        <begin position="7"/>
        <end position="178"/>
    </location>
</feature>
<gene>
    <name evidence="7" type="ORF">CEUSTIGMA_g2641.t1</name>
</gene>
<dbReference type="GO" id="GO:0016020">
    <property type="term" value="C:membrane"/>
    <property type="evidence" value="ECO:0007669"/>
    <property type="project" value="TreeGrafter"/>
</dbReference>
<dbReference type="Gene3D" id="3.40.50.720">
    <property type="entry name" value="NAD(P)-binding Rossmann-like Domain"/>
    <property type="match status" value="2"/>
</dbReference>
<accession>A0A250WWI5</accession>
<dbReference type="EMBL" id="BEGY01000011">
    <property type="protein sequence ID" value="GAX75197.1"/>
    <property type="molecule type" value="Genomic_DNA"/>
</dbReference>
<feature type="region of interest" description="Disordered" evidence="5">
    <location>
        <begin position="278"/>
        <end position="308"/>
    </location>
</feature>
<dbReference type="PANTHER" id="PTHR43490">
    <property type="entry name" value="(+)-NEOMENTHOL DEHYDROGENASE"/>
    <property type="match status" value="1"/>
</dbReference>
<evidence type="ECO:0000256" key="3">
    <source>
        <dbReference type="ARBA" id="ARBA00023002"/>
    </source>
</evidence>
<evidence type="ECO:0000256" key="4">
    <source>
        <dbReference type="RuleBase" id="RU000363"/>
    </source>
</evidence>
<evidence type="ECO:0000256" key="5">
    <source>
        <dbReference type="SAM" id="MobiDB-lite"/>
    </source>
</evidence>
<dbReference type="AlphaFoldDB" id="A0A250WWI5"/>
<name>A0A250WWI5_9CHLO</name>
<protein>
    <recommendedName>
        <fullName evidence="6">Ketoreductase domain-containing protein</fullName>
    </recommendedName>
</protein>
<evidence type="ECO:0000256" key="2">
    <source>
        <dbReference type="ARBA" id="ARBA00022857"/>
    </source>
</evidence>
<reference evidence="7 8" key="1">
    <citation type="submission" date="2017-08" db="EMBL/GenBank/DDBJ databases">
        <title>Acidophilic green algal genome provides insights into adaptation to an acidic environment.</title>
        <authorList>
            <person name="Hirooka S."/>
            <person name="Hirose Y."/>
            <person name="Kanesaki Y."/>
            <person name="Higuchi S."/>
            <person name="Fujiwara T."/>
            <person name="Onuma R."/>
            <person name="Era A."/>
            <person name="Ohbayashi R."/>
            <person name="Uzuka A."/>
            <person name="Nozaki H."/>
            <person name="Yoshikawa H."/>
            <person name="Miyagishima S.Y."/>
        </authorList>
    </citation>
    <scope>NUCLEOTIDE SEQUENCE [LARGE SCALE GENOMIC DNA]</scope>
    <source>
        <strain evidence="7 8">NIES-2499</strain>
    </source>
</reference>
<sequence length="308" mass="32873">MNSMATKRILVTGGNKGIGLAVCAKLLDEHPETLVLLGSRDTKRGQDAIKSLEESKASRTGRVSLVQVDVADKDSVVAAARLVATTYANDQTHPLYGIMNNAGIAHGTASELFQTNVYGAKFVVDAFLPLLDPEHGRIVNISSGAATMFVSACAPEAAKKLFTNPAISWEEISNVLEKVNSTPVASRADLSASLGLPPATQSMYEYGLSKACLTAYTLLLAKQYPKLVINACTPGFIETDLTLPFTANTGKSAKEMGMKSPEEGTVAPVRLMMDPTITTSGRYYGSDGLRSPLDRYRSPGDPEYEGDM</sequence>
<dbReference type="InterPro" id="IPR002347">
    <property type="entry name" value="SDR_fam"/>
</dbReference>
<dbReference type="InterPro" id="IPR036291">
    <property type="entry name" value="NAD(P)-bd_dom_sf"/>
</dbReference>
<comment type="similarity">
    <text evidence="1 4">Belongs to the short-chain dehydrogenases/reductases (SDR) family.</text>
</comment>
<evidence type="ECO:0000259" key="6">
    <source>
        <dbReference type="SMART" id="SM00822"/>
    </source>
</evidence>
<dbReference type="PRINTS" id="PR00081">
    <property type="entry name" value="GDHRDH"/>
</dbReference>
<dbReference type="Proteomes" id="UP000232323">
    <property type="component" value="Unassembled WGS sequence"/>
</dbReference>
<dbReference type="SUPFAM" id="SSF51735">
    <property type="entry name" value="NAD(P)-binding Rossmann-fold domains"/>
    <property type="match status" value="1"/>
</dbReference>
<keyword evidence="8" id="KW-1185">Reference proteome</keyword>
<evidence type="ECO:0000313" key="7">
    <source>
        <dbReference type="EMBL" id="GAX75197.1"/>
    </source>
</evidence>
<dbReference type="GO" id="GO:0016491">
    <property type="term" value="F:oxidoreductase activity"/>
    <property type="evidence" value="ECO:0007669"/>
    <property type="project" value="UniProtKB-KW"/>
</dbReference>
<dbReference type="STRING" id="1157962.A0A250WWI5"/>
<keyword evidence="3" id="KW-0560">Oxidoreductase</keyword>
<proteinExistence type="inferred from homology"/>
<evidence type="ECO:0000256" key="1">
    <source>
        <dbReference type="ARBA" id="ARBA00006484"/>
    </source>
</evidence>
<dbReference type="OrthoDB" id="1933717at2759"/>
<dbReference type="SMART" id="SM00822">
    <property type="entry name" value="PKS_KR"/>
    <property type="match status" value="1"/>
</dbReference>
<keyword evidence="2" id="KW-0521">NADP</keyword>
<comment type="caution">
    <text evidence="7">The sequence shown here is derived from an EMBL/GenBank/DDBJ whole genome shotgun (WGS) entry which is preliminary data.</text>
</comment>
<evidence type="ECO:0000313" key="8">
    <source>
        <dbReference type="Proteomes" id="UP000232323"/>
    </source>
</evidence>
<dbReference type="InterPro" id="IPR057326">
    <property type="entry name" value="KR_dom"/>
</dbReference>
<dbReference type="PRINTS" id="PR00080">
    <property type="entry name" value="SDRFAMILY"/>
</dbReference>
<organism evidence="7 8">
    <name type="scientific">Chlamydomonas eustigma</name>
    <dbReference type="NCBI Taxonomy" id="1157962"/>
    <lineage>
        <taxon>Eukaryota</taxon>
        <taxon>Viridiplantae</taxon>
        <taxon>Chlorophyta</taxon>
        <taxon>core chlorophytes</taxon>
        <taxon>Chlorophyceae</taxon>
        <taxon>CS clade</taxon>
        <taxon>Chlamydomonadales</taxon>
        <taxon>Chlamydomonadaceae</taxon>
        <taxon>Chlamydomonas</taxon>
    </lineage>
</organism>
<dbReference type="Pfam" id="PF00106">
    <property type="entry name" value="adh_short"/>
    <property type="match status" value="1"/>
</dbReference>
<dbReference type="PANTHER" id="PTHR43490:SF99">
    <property type="entry name" value="SHORT-CHAIN DEHYDROGENASE_REDUCTASE"/>
    <property type="match status" value="1"/>
</dbReference>